<reference evidence="4" key="1">
    <citation type="journal article" date="2015" name="Nature">
        <title>Complex archaea that bridge the gap between prokaryotes and eukaryotes.</title>
        <authorList>
            <person name="Spang A."/>
            <person name="Saw J.H."/>
            <person name="Jorgensen S.L."/>
            <person name="Zaremba-Niedzwiedzka K."/>
            <person name="Martijn J."/>
            <person name="Lind A.E."/>
            <person name="van Eijk R."/>
            <person name="Schleper C."/>
            <person name="Guy L."/>
            <person name="Ettema T.J."/>
        </authorList>
    </citation>
    <scope>NUCLEOTIDE SEQUENCE</scope>
</reference>
<name>A0A0F9J1M4_9ZZZZ</name>
<feature type="region of interest" description="Disordered" evidence="2">
    <location>
        <begin position="170"/>
        <end position="191"/>
    </location>
</feature>
<evidence type="ECO:0000256" key="1">
    <source>
        <dbReference type="ARBA" id="ARBA00022737"/>
    </source>
</evidence>
<gene>
    <name evidence="4" type="ORF">LCGC14_1878000</name>
</gene>
<feature type="non-terminal residue" evidence="4">
    <location>
        <position position="833"/>
    </location>
</feature>
<dbReference type="PANTHER" id="PTHR46708">
    <property type="entry name" value="TENASCIN"/>
    <property type="match status" value="1"/>
</dbReference>
<dbReference type="InterPro" id="IPR003961">
    <property type="entry name" value="FN3_dom"/>
</dbReference>
<evidence type="ECO:0000259" key="3">
    <source>
        <dbReference type="PROSITE" id="PS50853"/>
    </source>
</evidence>
<dbReference type="Gene3D" id="2.60.40.380">
    <property type="entry name" value="Purple acid phosphatase-like, N-terminal"/>
    <property type="match status" value="2"/>
</dbReference>
<feature type="domain" description="Fibronectin type-III" evidence="3">
    <location>
        <begin position="597"/>
        <end position="688"/>
    </location>
</feature>
<dbReference type="AlphaFoldDB" id="A0A0F9J1M4"/>
<dbReference type="EMBL" id="LAZR01019282">
    <property type="protein sequence ID" value="KKL93107.1"/>
    <property type="molecule type" value="Genomic_DNA"/>
</dbReference>
<dbReference type="GO" id="GO:0003993">
    <property type="term" value="F:acid phosphatase activity"/>
    <property type="evidence" value="ECO:0007669"/>
    <property type="project" value="InterPro"/>
</dbReference>
<dbReference type="PANTHER" id="PTHR46708:SF11">
    <property type="entry name" value="RECEPTOR-TYPE TYROSINE-PROTEIN PHOSPHATASE ETA-LIKE"/>
    <property type="match status" value="1"/>
</dbReference>
<dbReference type="InterPro" id="IPR036116">
    <property type="entry name" value="FN3_sf"/>
</dbReference>
<accession>A0A0F9J1M4</accession>
<organism evidence="4">
    <name type="scientific">marine sediment metagenome</name>
    <dbReference type="NCBI Taxonomy" id="412755"/>
    <lineage>
        <taxon>unclassified sequences</taxon>
        <taxon>metagenomes</taxon>
        <taxon>ecological metagenomes</taxon>
    </lineage>
</organism>
<protein>
    <recommendedName>
        <fullName evidence="3">Fibronectin type-III domain-containing protein</fullName>
    </recommendedName>
</protein>
<dbReference type="InterPro" id="IPR015914">
    <property type="entry name" value="PAPs_N"/>
</dbReference>
<dbReference type="SMART" id="SM00060">
    <property type="entry name" value="FN3"/>
    <property type="match status" value="6"/>
</dbReference>
<dbReference type="SUPFAM" id="SSF49265">
    <property type="entry name" value="Fibronectin type III"/>
    <property type="match status" value="3"/>
</dbReference>
<dbReference type="CDD" id="cd00063">
    <property type="entry name" value="FN3"/>
    <property type="match status" value="2"/>
</dbReference>
<comment type="caution">
    <text evidence="4">The sequence shown here is derived from an EMBL/GenBank/DDBJ whole genome shotgun (WGS) entry which is preliminary data.</text>
</comment>
<dbReference type="SUPFAM" id="SSF49363">
    <property type="entry name" value="Purple acid phosphatase, N-terminal domain"/>
    <property type="match status" value="2"/>
</dbReference>
<dbReference type="InterPro" id="IPR050991">
    <property type="entry name" value="ECM_Regulatory_Proteins"/>
</dbReference>
<dbReference type="InterPro" id="IPR013783">
    <property type="entry name" value="Ig-like_fold"/>
</dbReference>
<dbReference type="InterPro" id="IPR008963">
    <property type="entry name" value="Purple_acid_Pase-like_N"/>
</dbReference>
<evidence type="ECO:0000313" key="4">
    <source>
        <dbReference type="EMBL" id="KKL93107.1"/>
    </source>
</evidence>
<dbReference type="Gene3D" id="2.60.40.10">
    <property type="entry name" value="Immunoglobulins"/>
    <property type="match status" value="3"/>
</dbReference>
<feature type="non-terminal residue" evidence="4">
    <location>
        <position position="1"/>
    </location>
</feature>
<sequence>DFQEYSYRVRAYDAVPLYGIFSENGITPPTARDTTPDITDPPAISWITADGANGYSATQNDLSWSEPNDLANDGTTAGSGISGYNIYVSDQGYNANTYATAGDLPTPTFDVTPINGGSLETAISISDTALTPFMWYAYKIVAYDSASTPNASVDSSTVWVRTKKDTQPIGVSSVSATTPAGDPNSDSNVGSTVTISFNGGASKNDTLDLYEIYRAESSSGPWTNKIKIFVAADMAPVTSGLISTVTYNDKDTGTAYNFTDTGLDDNITYYYKIRVVDDITGEAGTPFDSWTDTAASSTTADTTPPAAPSSVAAVDIFKTLAGLNPRVVVTWPHINQPGDFKEYRLYRSTDGDNYSLISSLTTNFYIDDSLSNTDYYYKVTSADTYTHPGSINNETKIGTVSSPINPASIDKVAPVLDTEASSVSETANSATVSPVFDEVAETKVDLGSSCGSYTRTIGTPLTSTTPSITIRNLTPGSTYVYRIVAVDASDNKLTSSCFTLSTPAFSISDDDLSKSVSVSSATLGWTANASADSFIKYTNTKTKETRIVANDEVKGTSAKHSLSLKGLSAGTKYTYTLISKDEYSNRATKAGSFTTDKFKATKVSVSTTVSSAIVTWKTNVKSDSFVEFGKKAVSEDETGARSKTKTHKVVLRNLKPGTKYKFRVASKDANDNVAIKSDSDSSFTTKPFRITSTKKNTSTNSATVTWKTNVASTSSVEYRSATDKVSQLAGDAKLTKTHKVEIKGLEDDTTYSYRIKSRDKEDNIAESKLLSFKTGSLEKEYDVTPKVSDVDEMELSANSAKIAWTTAGETSSWVEYGNSRSLGKNAGNDTMTV</sequence>
<dbReference type="GO" id="GO:0046872">
    <property type="term" value="F:metal ion binding"/>
    <property type="evidence" value="ECO:0007669"/>
    <property type="project" value="InterPro"/>
</dbReference>
<evidence type="ECO:0000256" key="2">
    <source>
        <dbReference type="SAM" id="MobiDB-lite"/>
    </source>
</evidence>
<proteinExistence type="predicted"/>
<keyword evidence="1" id="KW-0677">Repeat</keyword>
<dbReference type="PROSITE" id="PS50853">
    <property type="entry name" value="FN3"/>
    <property type="match status" value="1"/>
</dbReference>
<dbReference type="Pfam" id="PF16656">
    <property type="entry name" value="Pur_ac_phosph_N"/>
    <property type="match status" value="2"/>
</dbReference>